<protein>
    <submittedName>
        <fullName evidence="1">Uncharacterized protein</fullName>
    </submittedName>
</protein>
<sequence length="102" mass="11999">MEFPSWFRQIIQKRLDKVAAKVAYHPDLEQIRREEEKAFQALFDGIDLKQSPAFSEWEDRHGLLLAMMNEKLYLRGMQDGIQLAVALLSPPIWQDEAEPLDW</sequence>
<dbReference type="Proteomes" id="UP001596028">
    <property type="component" value="Unassembled WGS sequence"/>
</dbReference>
<organism evidence="1 2">
    <name type="scientific">Cohnella hongkongensis</name>
    <dbReference type="NCBI Taxonomy" id="178337"/>
    <lineage>
        <taxon>Bacteria</taxon>
        <taxon>Bacillati</taxon>
        <taxon>Bacillota</taxon>
        <taxon>Bacilli</taxon>
        <taxon>Bacillales</taxon>
        <taxon>Paenibacillaceae</taxon>
        <taxon>Cohnella</taxon>
    </lineage>
</organism>
<name>A0ABV9FEE3_9BACL</name>
<keyword evidence="2" id="KW-1185">Reference proteome</keyword>
<dbReference type="RefSeq" id="WP_378099234.1">
    <property type="nucleotide sequence ID" value="NZ_JBHSEP010000015.1"/>
</dbReference>
<accession>A0ABV9FEE3</accession>
<evidence type="ECO:0000313" key="1">
    <source>
        <dbReference type="EMBL" id="MFC4600287.1"/>
    </source>
</evidence>
<dbReference type="EMBL" id="JBHSEP010000015">
    <property type="protein sequence ID" value="MFC4600287.1"/>
    <property type="molecule type" value="Genomic_DNA"/>
</dbReference>
<comment type="caution">
    <text evidence="1">The sequence shown here is derived from an EMBL/GenBank/DDBJ whole genome shotgun (WGS) entry which is preliminary data.</text>
</comment>
<reference evidence="2" key="1">
    <citation type="journal article" date="2019" name="Int. J. Syst. Evol. Microbiol.">
        <title>The Global Catalogue of Microorganisms (GCM) 10K type strain sequencing project: providing services to taxonomists for standard genome sequencing and annotation.</title>
        <authorList>
            <consortium name="The Broad Institute Genomics Platform"/>
            <consortium name="The Broad Institute Genome Sequencing Center for Infectious Disease"/>
            <person name="Wu L."/>
            <person name="Ma J."/>
        </authorList>
    </citation>
    <scope>NUCLEOTIDE SEQUENCE [LARGE SCALE GENOMIC DNA]</scope>
    <source>
        <strain evidence="2">CCUG 49571</strain>
    </source>
</reference>
<proteinExistence type="predicted"/>
<evidence type="ECO:0000313" key="2">
    <source>
        <dbReference type="Proteomes" id="UP001596028"/>
    </source>
</evidence>
<gene>
    <name evidence="1" type="ORF">ACFO3S_18730</name>
</gene>